<dbReference type="EMBL" id="MU274903">
    <property type="protein sequence ID" value="KAI0092474.1"/>
    <property type="molecule type" value="Genomic_DNA"/>
</dbReference>
<organism evidence="1 2">
    <name type="scientific">Irpex rosettiformis</name>
    <dbReference type="NCBI Taxonomy" id="378272"/>
    <lineage>
        <taxon>Eukaryota</taxon>
        <taxon>Fungi</taxon>
        <taxon>Dikarya</taxon>
        <taxon>Basidiomycota</taxon>
        <taxon>Agaricomycotina</taxon>
        <taxon>Agaricomycetes</taxon>
        <taxon>Polyporales</taxon>
        <taxon>Irpicaceae</taxon>
        <taxon>Irpex</taxon>
    </lineage>
</organism>
<evidence type="ECO:0000313" key="1">
    <source>
        <dbReference type="EMBL" id="KAI0092474.1"/>
    </source>
</evidence>
<name>A0ACB8UE17_9APHY</name>
<protein>
    <submittedName>
        <fullName evidence="1">NADH-quinone oxidoreductase</fullName>
    </submittedName>
</protein>
<sequence>MVFCLPCKSLGKYFNEDNEPPKPKPESNGKKAEAKSELAAQPASTTAAVETKEGPKVAIIIYSMYGHIAGLAEAVKGGVEKAGGKAAIYQVPETLSQELLDQLHAPPKPAYPVIQPDDLVKFDAFILGIPTRFGNYPYQWKSFWDATGGLWAEGALAGKYASVFVSTGSQGGGQETTVSSAISTLAHHGILYVPFGYSRAFPQLTSFESVHGGSPWGAGTVAGADGSRQPSPLELEIGGLQGQQFYDIIKKVAH</sequence>
<accession>A0ACB8UE17</accession>
<reference evidence="1" key="1">
    <citation type="journal article" date="2021" name="Environ. Microbiol.">
        <title>Gene family expansions and transcriptome signatures uncover fungal adaptations to wood decay.</title>
        <authorList>
            <person name="Hage H."/>
            <person name="Miyauchi S."/>
            <person name="Viragh M."/>
            <person name="Drula E."/>
            <person name="Min B."/>
            <person name="Chaduli D."/>
            <person name="Navarro D."/>
            <person name="Favel A."/>
            <person name="Norest M."/>
            <person name="Lesage-Meessen L."/>
            <person name="Balint B."/>
            <person name="Merenyi Z."/>
            <person name="de Eugenio L."/>
            <person name="Morin E."/>
            <person name="Martinez A.T."/>
            <person name="Baldrian P."/>
            <person name="Stursova M."/>
            <person name="Martinez M.J."/>
            <person name="Novotny C."/>
            <person name="Magnuson J.K."/>
            <person name="Spatafora J.W."/>
            <person name="Maurice S."/>
            <person name="Pangilinan J."/>
            <person name="Andreopoulos W."/>
            <person name="LaButti K."/>
            <person name="Hundley H."/>
            <person name="Na H."/>
            <person name="Kuo A."/>
            <person name="Barry K."/>
            <person name="Lipzen A."/>
            <person name="Henrissat B."/>
            <person name="Riley R."/>
            <person name="Ahrendt S."/>
            <person name="Nagy L.G."/>
            <person name="Grigoriev I.V."/>
            <person name="Martin F."/>
            <person name="Rosso M.N."/>
        </authorList>
    </citation>
    <scope>NUCLEOTIDE SEQUENCE</scope>
    <source>
        <strain evidence="1">CBS 384.51</strain>
    </source>
</reference>
<keyword evidence="2" id="KW-1185">Reference proteome</keyword>
<dbReference type="Proteomes" id="UP001055072">
    <property type="component" value="Unassembled WGS sequence"/>
</dbReference>
<comment type="caution">
    <text evidence="1">The sequence shown here is derived from an EMBL/GenBank/DDBJ whole genome shotgun (WGS) entry which is preliminary data.</text>
</comment>
<proteinExistence type="predicted"/>
<evidence type="ECO:0000313" key="2">
    <source>
        <dbReference type="Proteomes" id="UP001055072"/>
    </source>
</evidence>
<gene>
    <name evidence="1" type="ORF">BDY19DRAFT_924541</name>
</gene>